<gene>
    <name evidence="3" type="ORF">BTIS_0426</name>
</gene>
<feature type="transmembrane region" description="Helical" evidence="2">
    <location>
        <begin position="186"/>
        <end position="209"/>
    </location>
</feature>
<proteinExistence type="predicted"/>
<name>A0A261FI61_9BIFI</name>
<reference evidence="3 4" key="1">
    <citation type="journal article" date="2017" name="BMC Genomics">
        <title>Comparative genomic and phylogenomic analyses of the Bifidobacteriaceae family.</title>
        <authorList>
            <person name="Lugli G.A."/>
            <person name="Milani C."/>
            <person name="Turroni F."/>
            <person name="Duranti S."/>
            <person name="Mancabelli L."/>
            <person name="Mangifesta M."/>
            <person name="Ferrario C."/>
            <person name="Modesto M."/>
            <person name="Mattarelli P."/>
            <person name="Jiri K."/>
            <person name="van Sinderen D."/>
            <person name="Ventura M."/>
        </authorList>
    </citation>
    <scope>NUCLEOTIDE SEQUENCE [LARGE SCALE GENOMIC DNA]</scope>
    <source>
        <strain evidence="3 4">DSM 100201</strain>
    </source>
</reference>
<feature type="transmembrane region" description="Helical" evidence="2">
    <location>
        <begin position="229"/>
        <end position="250"/>
    </location>
</feature>
<sequence length="289" mass="30629">MATEQQSTDQFTARQSADTANVDTADVDTADATGTADVVDTVNVGSTATVADPAGSGISADIDSGTLGTPETSDALGTQIGPGHRPVRRTDPSASHPRVPSMAERERSEWHKSRWIAFIVALLVAIIVPYWSGRQLAMTGTQTVVDAVSPIDPRGAALIAWVVTSMTFMTLGMAVMETRKVIWRVLFILLLAVEQLISGVGLLRLNFWYSTYVVYGDAAAPINAANLGILASAIGLAVFAVLYVGLLVLIRKDSPLNVLTRSWSALAIFFVIELVALAVVLFGGLVTTV</sequence>
<feature type="compositionally biased region" description="Low complexity" evidence="1">
    <location>
        <begin position="30"/>
        <end position="45"/>
    </location>
</feature>
<dbReference type="EMBL" id="MWWV01000003">
    <property type="protein sequence ID" value="OZG58705.1"/>
    <property type="molecule type" value="Genomic_DNA"/>
</dbReference>
<feature type="transmembrane region" description="Helical" evidence="2">
    <location>
        <begin position="262"/>
        <end position="286"/>
    </location>
</feature>
<keyword evidence="2" id="KW-1133">Transmembrane helix</keyword>
<organism evidence="3 4">
    <name type="scientific">Bifidobacterium tissieri</name>
    <dbReference type="NCBI Taxonomy" id="1630162"/>
    <lineage>
        <taxon>Bacteria</taxon>
        <taxon>Bacillati</taxon>
        <taxon>Actinomycetota</taxon>
        <taxon>Actinomycetes</taxon>
        <taxon>Bifidobacteriales</taxon>
        <taxon>Bifidobacteriaceae</taxon>
        <taxon>Bifidobacterium</taxon>
    </lineage>
</organism>
<feature type="transmembrane region" description="Helical" evidence="2">
    <location>
        <begin position="153"/>
        <end position="174"/>
    </location>
</feature>
<feature type="transmembrane region" description="Helical" evidence="2">
    <location>
        <begin position="115"/>
        <end position="133"/>
    </location>
</feature>
<dbReference type="AlphaFoldDB" id="A0A261FI61"/>
<evidence type="ECO:0000256" key="1">
    <source>
        <dbReference type="SAM" id="MobiDB-lite"/>
    </source>
</evidence>
<keyword evidence="4" id="KW-1185">Reference proteome</keyword>
<feature type="compositionally biased region" description="Polar residues" evidence="1">
    <location>
        <begin position="1"/>
        <end position="16"/>
    </location>
</feature>
<accession>A0A261FI61</accession>
<evidence type="ECO:0000256" key="2">
    <source>
        <dbReference type="SAM" id="Phobius"/>
    </source>
</evidence>
<evidence type="ECO:0000313" key="4">
    <source>
        <dbReference type="Proteomes" id="UP000216444"/>
    </source>
</evidence>
<evidence type="ECO:0000313" key="3">
    <source>
        <dbReference type="EMBL" id="OZG58705.1"/>
    </source>
</evidence>
<keyword evidence="2" id="KW-0812">Transmembrane</keyword>
<feature type="region of interest" description="Disordered" evidence="1">
    <location>
        <begin position="1"/>
        <end position="105"/>
    </location>
</feature>
<dbReference type="RefSeq" id="WP_094662225.1">
    <property type="nucleotide sequence ID" value="NZ_MWWV01000003.1"/>
</dbReference>
<keyword evidence="2" id="KW-0472">Membrane</keyword>
<protein>
    <submittedName>
        <fullName evidence="3">Teichoic acid transporter</fullName>
    </submittedName>
</protein>
<comment type="caution">
    <text evidence="3">The sequence shown here is derived from an EMBL/GenBank/DDBJ whole genome shotgun (WGS) entry which is preliminary data.</text>
</comment>
<dbReference type="Proteomes" id="UP000216444">
    <property type="component" value="Unassembled WGS sequence"/>
</dbReference>
<feature type="compositionally biased region" description="Polar residues" evidence="1">
    <location>
        <begin position="66"/>
        <end position="76"/>
    </location>
</feature>